<comment type="similarity">
    <text evidence="2">Belongs to the TUBGCP family.</text>
</comment>
<dbReference type="GeneTree" id="ENSGT00940000157872"/>
<feature type="domain" description="Gamma tubulin complex component C-terminal" evidence="8">
    <location>
        <begin position="418"/>
        <end position="670"/>
    </location>
</feature>
<dbReference type="PANTHER" id="PTHR19302:SF14">
    <property type="entry name" value="GAMMA-TUBULIN COMPLEX COMPONENT 3"/>
    <property type="match status" value="1"/>
</dbReference>
<dbReference type="Ensembl" id="ENSGGOT00000028340.2">
    <property type="protein sequence ID" value="ENSGGOP00000027465.2"/>
    <property type="gene ID" value="ENSGGOG00000011392.3"/>
</dbReference>
<dbReference type="GO" id="GO:0005813">
    <property type="term" value="C:centrosome"/>
    <property type="evidence" value="ECO:0007669"/>
    <property type="project" value="UniProtKB-SubCell"/>
</dbReference>
<dbReference type="InterPro" id="IPR040457">
    <property type="entry name" value="GCP_C"/>
</dbReference>
<dbReference type="EMBL" id="CABD030090940">
    <property type="status" value="NOT_ANNOTATED_CDS"/>
    <property type="molecule type" value="Genomic_DNA"/>
</dbReference>
<evidence type="ECO:0000256" key="1">
    <source>
        <dbReference type="ARBA" id="ARBA00004300"/>
    </source>
</evidence>
<dbReference type="InterPro" id="IPR007259">
    <property type="entry name" value="GCP"/>
</dbReference>
<dbReference type="Bgee" id="ENSGGOG00000011392">
    <property type="expression patterns" value="Expressed in testis and 5 other cell types or tissues"/>
</dbReference>
<reference evidence="11" key="1">
    <citation type="submission" date="2011-05" db="EMBL/GenBank/DDBJ databases">
        <title>Insights into the evolution of the great apes provided by the gorilla genome.</title>
        <authorList>
            <person name="Scally A."/>
        </authorList>
    </citation>
    <scope>NUCLEOTIDE SEQUENCE [LARGE SCALE GENOMIC DNA]</scope>
</reference>
<dbReference type="GO" id="GO:0000922">
    <property type="term" value="C:spindle pole"/>
    <property type="evidence" value="ECO:0007669"/>
    <property type="project" value="InterPro"/>
</dbReference>
<evidence type="ECO:0000313" key="10">
    <source>
        <dbReference type="Ensembl" id="ENSGGOP00000027465.2"/>
    </source>
</evidence>
<evidence type="ECO:0000256" key="5">
    <source>
        <dbReference type="ARBA" id="ARBA00023212"/>
    </source>
</evidence>
<evidence type="ECO:0000313" key="11">
    <source>
        <dbReference type="Proteomes" id="UP000001519"/>
    </source>
</evidence>
<dbReference type="Gene3D" id="1.20.120.1900">
    <property type="entry name" value="Gamma-tubulin complex, C-terminal domain"/>
    <property type="match status" value="1"/>
</dbReference>
<organism evidence="10 11">
    <name type="scientific">Gorilla gorilla gorilla</name>
    <name type="common">Western lowland gorilla</name>
    <dbReference type="NCBI Taxonomy" id="9595"/>
    <lineage>
        <taxon>Eukaryota</taxon>
        <taxon>Metazoa</taxon>
        <taxon>Chordata</taxon>
        <taxon>Craniata</taxon>
        <taxon>Vertebrata</taxon>
        <taxon>Euteleostomi</taxon>
        <taxon>Mammalia</taxon>
        <taxon>Eutheria</taxon>
        <taxon>Euarchontoglires</taxon>
        <taxon>Primates</taxon>
        <taxon>Haplorrhini</taxon>
        <taxon>Catarrhini</taxon>
        <taxon>Hominidae</taxon>
        <taxon>Gorilla</taxon>
    </lineage>
</organism>
<keyword evidence="4" id="KW-0493">Microtubule</keyword>
<feature type="coiled-coil region" evidence="6">
    <location>
        <begin position="653"/>
        <end position="680"/>
    </location>
</feature>
<dbReference type="InterPro" id="IPR041470">
    <property type="entry name" value="GCP_N"/>
</dbReference>
<evidence type="ECO:0000256" key="6">
    <source>
        <dbReference type="SAM" id="Coils"/>
    </source>
</evidence>
<evidence type="ECO:0000256" key="3">
    <source>
        <dbReference type="ARBA" id="ARBA00022490"/>
    </source>
</evidence>
<dbReference type="Pfam" id="PF04130">
    <property type="entry name" value="GCP_C_terminal"/>
    <property type="match status" value="1"/>
</dbReference>
<keyword evidence="3" id="KW-0963">Cytoplasm</keyword>
<dbReference type="FunFam" id="1.20.120.1900:FF:000003">
    <property type="entry name" value="Gamma-tubulin complex component"/>
    <property type="match status" value="1"/>
</dbReference>
<dbReference type="PANTHER" id="PTHR19302">
    <property type="entry name" value="GAMMA TUBULIN COMPLEX PROTEIN"/>
    <property type="match status" value="1"/>
</dbReference>
<comment type="subcellular location">
    <subcellularLocation>
        <location evidence="1">Cytoplasm</location>
        <location evidence="1">Cytoskeleton</location>
        <location evidence="1">Microtubule organizing center</location>
        <location evidence="1">Centrosome</location>
    </subcellularLocation>
</comment>
<reference evidence="10 11" key="2">
    <citation type="journal article" date="2012" name="Nature">
        <title>Insights into hominid evolution from the gorilla genome sequence.</title>
        <authorList>
            <person name="Scally A."/>
            <person name="Dutheil J.Y."/>
            <person name="Hillier L.W."/>
            <person name="Jordan G.E."/>
            <person name="Goodhead I."/>
            <person name="Herrero J."/>
            <person name="Hobolth A."/>
            <person name="Lappalainen T."/>
            <person name="Mailund T."/>
            <person name="Marques-Bonet T."/>
            <person name="McCarthy S."/>
            <person name="Montgomery S.H."/>
            <person name="Schwalie P.C."/>
            <person name="Tang Y.A."/>
            <person name="Ward M.C."/>
            <person name="Xue Y."/>
            <person name="Yngvadottir B."/>
            <person name="Alkan C."/>
            <person name="Andersen L.N."/>
            <person name="Ayub Q."/>
            <person name="Ball E.V."/>
            <person name="Beal K."/>
            <person name="Bradley B.J."/>
            <person name="Chen Y."/>
            <person name="Clee C.M."/>
            <person name="Fitzgerald S."/>
            <person name="Graves T.A."/>
            <person name="Gu Y."/>
            <person name="Heath P."/>
            <person name="Heger A."/>
            <person name="Karakoc E."/>
            <person name="Kolb-Kokocinski A."/>
            <person name="Laird G.K."/>
            <person name="Lunter G."/>
            <person name="Meader S."/>
            <person name="Mort M."/>
            <person name="Mullikin J.C."/>
            <person name="Munch K."/>
            <person name="O'Connor T.D."/>
            <person name="Phillips A.D."/>
            <person name="Prado-Martinez J."/>
            <person name="Rogers A.S."/>
            <person name="Sajjadian S."/>
            <person name="Schmidt D."/>
            <person name="Shaw K."/>
            <person name="Simpson J.T."/>
            <person name="Stenson P.D."/>
            <person name="Turner D.J."/>
            <person name="Vigilant L."/>
            <person name="Vilella A.J."/>
            <person name="Whitener W."/>
            <person name="Zhu B."/>
            <person name="Cooper D.N."/>
            <person name="de Jong P."/>
            <person name="Dermitzakis E.T."/>
            <person name="Eichler E.E."/>
            <person name="Flicek P."/>
            <person name="Goldman N."/>
            <person name="Mundy N.I."/>
            <person name="Ning Z."/>
            <person name="Odom D.T."/>
            <person name="Ponting C.P."/>
            <person name="Quail M.A."/>
            <person name="Ryder O.A."/>
            <person name="Searle S.M."/>
            <person name="Warren W.C."/>
            <person name="Wilson R.K."/>
            <person name="Schierup M.H."/>
            <person name="Rogers J."/>
            <person name="Tyler-Smith C."/>
            <person name="Durbin R."/>
        </authorList>
    </citation>
    <scope>NUCLEOTIDE SEQUENCE [LARGE SCALE GENOMIC DNA]</scope>
</reference>
<proteinExistence type="inferred from homology"/>
<evidence type="ECO:0000256" key="4">
    <source>
        <dbReference type="ARBA" id="ARBA00022701"/>
    </source>
</evidence>
<evidence type="ECO:0000259" key="9">
    <source>
        <dbReference type="Pfam" id="PF17681"/>
    </source>
</evidence>
<dbReference type="EMBL" id="CABD030090938">
    <property type="status" value="NOT_ANNOTATED_CDS"/>
    <property type="molecule type" value="Genomic_DNA"/>
</dbReference>
<evidence type="ECO:0000256" key="2">
    <source>
        <dbReference type="ARBA" id="ARBA00010337"/>
    </source>
</evidence>
<dbReference type="eggNOG" id="KOG2000">
    <property type="taxonomic scope" value="Eukaryota"/>
</dbReference>
<dbReference type="InterPro" id="IPR042241">
    <property type="entry name" value="GCP_C_sf"/>
</dbReference>
<dbReference type="AlphaFoldDB" id="G3SH77"/>
<evidence type="ECO:0000259" key="8">
    <source>
        <dbReference type="Pfam" id="PF04130"/>
    </source>
</evidence>
<keyword evidence="6" id="KW-0175">Coiled coil</keyword>
<feature type="domain" description="Gamma tubulin complex component protein N-terminal" evidence="9">
    <location>
        <begin position="307"/>
        <end position="415"/>
    </location>
</feature>
<keyword evidence="11" id="KW-1185">Reference proteome</keyword>
<keyword evidence="5" id="KW-0206">Cytoskeleton</keyword>
<dbReference type="GO" id="GO:0005874">
    <property type="term" value="C:microtubule"/>
    <property type="evidence" value="ECO:0007669"/>
    <property type="project" value="UniProtKB-KW"/>
</dbReference>
<dbReference type="GO" id="GO:0043015">
    <property type="term" value="F:gamma-tubulin binding"/>
    <property type="evidence" value="ECO:0007669"/>
    <property type="project" value="InterPro"/>
</dbReference>
<dbReference type="EMBL" id="CABD030090936">
    <property type="status" value="NOT_ANNOTATED_CDS"/>
    <property type="molecule type" value="Genomic_DNA"/>
</dbReference>
<sequence>MATPDQKSPNVPDVAQQFQYAVRVIGSNFAPTVERDEFLVAEKIKKELIRQRREADAALFSELHRKLHSQGVLKNKWSILYLLLSLSEDPRRQPNKVSSYATLFAQALPRDAHSTPYYYARPQTLPLSYQDRSAQSAQSSGSVGSSGISSIGLCALSGPAPAPQSLLPGQSNQAPGVGDCLRQQLGSRLAWTLTANQPSSQATTSKGVPSAVSRNMTRSRREGDTGGTMEITEAALVRDILYVFQGIDGKNIKMNNTENCYKVEGKANLSRSLRDTAVRLSELGWLHNKIRRYTDQRSLDRSFGLVGQFFVASDPTVKTDRLWHDKYTLRKSMIPSFITMDQSRKVLLIGKSINFLHQVCHDQTPTTKMIAVTKSAESPQDAADLFTDLENAFQGKIDAAYFETSKYLLDVLNKKYSLLDHMQAMRRYLLLGQGDFIRHLMDLLKPELVRPATTLYQHNLTGILETAVRATNAQFDSPEILRRLDVRLLEVSPGDTGWDVFSLDYHVDGPIATVFTRECMSHYLRVFNFLWRAKRMEYILTDIRKGHMCNAKLLRNMPEFSGVLHQCHILASEMVHFIHQMQYYITFEVLECSWDELWNKVQQAQDLDHIIAAHEVFLDTIISRCLLDSDSRALLNQLRAVFDQIIELQNAQDAIYRAALEELQRRLQFEEKKKQREIEVEMCLYCI</sequence>
<dbReference type="EMBL" id="CABD030090939">
    <property type="status" value="NOT_ANNOTATED_CDS"/>
    <property type="molecule type" value="Genomic_DNA"/>
</dbReference>
<dbReference type="GO" id="GO:0007020">
    <property type="term" value="P:microtubule nucleation"/>
    <property type="evidence" value="ECO:0007669"/>
    <property type="project" value="InterPro"/>
</dbReference>
<dbReference type="EMBL" id="CABD030090935">
    <property type="status" value="NOT_ANNOTATED_CDS"/>
    <property type="molecule type" value="Genomic_DNA"/>
</dbReference>
<feature type="region of interest" description="Disordered" evidence="7">
    <location>
        <begin position="196"/>
        <end position="227"/>
    </location>
</feature>
<evidence type="ECO:0000256" key="7">
    <source>
        <dbReference type="SAM" id="MobiDB-lite"/>
    </source>
</evidence>
<dbReference type="Proteomes" id="UP000001519">
    <property type="component" value="Chromosome 13"/>
</dbReference>
<dbReference type="EMBL" id="CABD030090937">
    <property type="status" value="NOT_ANNOTATED_CDS"/>
    <property type="molecule type" value="Genomic_DNA"/>
</dbReference>
<feature type="compositionally biased region" description="Polar residues" evidence="7">
    <location>
        <begin position="196"/>
        <end position="216"/>
    </location>
</feature>
<protein>
    <submittedName>
        <fullName evidence="10">Tubulin gamma complex component 3</fullName>
    </submittedName>
</protein>
<reference evidence="10" key="3">
    <citation type="submission" date="2025-08" db="UniProtKB">
        <authorList>
            <consortium name="Ensembl"/>
        </authorList>
    </citation>
    <scope>IDENTIFICATION</scope>
</reference>
<dbReference type="Pfam" id="PF17681">
    <property type="entry name" value="GCP_N_terminal"/>
    <property type="match status" value="1"/>
</dbReference>
<reference evidence="10" key="4">
    <citation type="submission" date="2025-09" db="UniProtKB">
        <authorList>
            <consortium name="Ensembl"/>
        </authorList>
    </citation>
    <scope>IDENTIFICATION</scope>
</reference>
<accession>G3SH77</accession>
<name>G3SH77_GORGO</name>